<name>A0ABV9MDL2_9BACL</name>
<dbReference type="EMBL" id="JBHSGL010000005">
    <property type="protein sequence ID" value="MFC4712895.1"/>
    <property type="molecule type" value="Genomic_DNA"/>
</dbReference>
<sequence length="58" mass="6855">MTTIVKDQTTMESPAKTYLQTYEEYINGYKQYKLEKTTPQWHVPVESKVMKIQAQAQQ</sequence>
<dbReference type="RefSeq" id="WP_377278393.1">
    <property type="nucleotide sequence ID" value="NZ_JBHSGL010000005.1"/>
</dbReference>
<keyword evidence="2" id="KW-1185">Reference proteome</keyword>
<comment type="caution">
    <text evidence="1">The sequence shown here is derived from an EMBL/GenBank/DDBJ whole genome shotgun (WGS) entry which is preliminary data.</text>
</comment>
<dbReference type="Proteomes" id="UP001595932">
    <property type="component" value="Unassembled WGS sequence"/>
</dbReference>
<organism evidence="1 2">
    <name type="scientific">Planococcus dechangensis</name>
    <dbReference type="NCBI Taxonomy" id="1176255"/>
    <lineage>
        <taxon>Bacteria</taxon>
        <taxon>Bacillati</taxon>
        <taxon>Bacillota</taxon>
        <taxon>Bacilli</taxon>
        <taxon>Bacillales</taxon>
        <taxon>Caryophanaceae</taxon>
        <taxon>Planococcus</taxon>
    </lineage>
</organism>
<accession>A0ABV9MDL2</accession>
<proteinExistence type="predicted"/>
<protein>
    <submittedName>
        <fullName evidence="1">Uncharacterized protein</fullName>
    </submittedName>
</protein>
<gene>
    <name evidence="1" type="ORF">ACFO5U_08495</name>
</gene>
<evidence type="ECO:0000313" key="2">
    <source>
        <dbReference type="Proteomes" id="UP001595932"/>
    </source>
</evidence>
<evidence type="ECO:0000313" key="1">
    <source>
        <dbReference type="EMBL" id="MFC4712895.1"/>
    </source>
</evidence>
<reference evidence="2" key="1">
    <citation type="journal article" date="2019" name="Int. J. Syst. Evol. Microbiol.">
        <title>The Global Catalogue of Microorganisms (GCM) 10K type strain sequencing project: providing services to taxonomists for standard genome sequencing and annotation.</title>
        <authorList>
            <consortium name="The Broad Institute Genomics Platform"/>
            <consortium name="The Broad Institute Genome Sequencing Center for Infectious Disease"/>
            <person name="Wu L."/>
            <person name="Ma J."/>
        </authorList>
    </citation>
    <scope>NUCLEOTIDE SEQUENCE [LARGE SCALE GENOMIC DNA]</scope>
    <source>
        <strain evidence="2">CGMCC 1.12151</strain>
    </source>
</reference>